<protein>
    <submittedName>
        <fullName evidence="3">Envelope stress response membrane protein PspC</fullName>
    </submittedName>
</protein>
<keyword evidence="1" id="KW-1133">Transmembrane helix</keyword>
<sequence>MPNYSQSSRTLYRSRQGWIFGVCQGLAEYGDIPVFWVRIATFLACLFTGFWPMVLIYIVAAIFLKPAPVIEFTSDEDWDFYQAYTADRKRALMRLRKRCEVLDRRTRRMENVVTNREFNWDRRFQSGT</sequence>
<keyword evidence="1" id="KW-0812">Transmembrane</keyword>
<keyword evidence="1" id="KW-0472">Membrane</keyword>
<evidence type="ECO:0000256" key="1">
    <source>
        <dbReference type="SAM" id="Phobius"/>
    </source>
</evidence>
<dbReference type="InterPro" id="IPR014320">
    <property type="entry name" value="Phageshock_PspC"/>
</dbReference>
<name>A0A6B2M154_9BACT</name>
<dbReference type="AlphaFoldDB" id="A0A6B2M154"/>
<comment type="caution">
    <text evidence="3">The sequence shown here is derived from an EMBL/GenBank/DDBJ whole genome shotgun (WGS) entry which is preliminary data.</text>
</comment>
<dbReference type="NCBIfam" id="TIGR02978">
    <property type="entry name" value="phageshock_pspC"/>
    <property type="match status" value="1"/>
</dbReference>
<proteinExistence type="predicted"/>
<keyword evidence="4" id="KW-1185">Reference proteome</keyword>
<organism evidence="3 4">
    <name type="scientific">Oceanipulchritudo coccoides</name>
    <dbReference type="NCBI Taxonomy" id="2706888"/>
    <lineage>
        <taxon>Bacteria</taxon>
        <taxon>Pseudomonadati</taxon>
        <taxon>Verrucomicrobiota</taxon>
        <taxon>Opitutia</taxon>
        <taxon>Puniceicoccales</taxon>
        <taxon>Oceanipulchritudinaceae</taxon>
        <taxon>Oceanipulchritudo</taxon>
    </lineage>
</organism>
<evidence type="ECO:0000313" key="3">
    <source>
        <dbReference type="EMBL" id="NDV62721.1"/>
    </source>
</evidence>
<evidence type="ECO:0000313" key="4">
    <source>
        <dbReference type="Proteomes" id="UP000478417"/>
    </source>
</evidence>
<reference evidence="3 4" key="1">
    <citation type="submission" date="2020-02" db="EMBL/GenBank/DDBJ databases">
        <title>Albibacoteraceae fam. nov., the first described family within the subdivision 4 Verrucomicrobia.</title>
        <authorList>
            <person name="Xi F."/>
        </authorList>
    </citation>
    <scope>NUCLEOTIDE SEQUENCE [LARGE SCALE GENOMIC DNA]</scope>
    <source>
        <strain evidence="3 4">CK1056</strain>
    </source>
</reference>
<feature type="domain" description="Phage shock protein PspC N-terminal" evidence="2">
    <location>
        <begin position="9"/>
        <end position="66"/>
    </location>
</feature>
<dbReference type="Pfam" id="PF04024">
    <property type="entry name" value="PspC"/>
    <property type="match status" value="1"/>
</dbReference>
<dbReference type="EMBL" id="JAAGNX010000002">
    <property type="protein sequence ID" value="NDV62721.1"/>
    <property type="molecule type" value="Genomic_DNA"/>
</dbReference>
<dbReference type="Proteomes" id="UP000478417">
    <property type="component" value="Unassembled WGS sequence"/>
</dbReference>
<dbReference type="RefSeq" id="WP_163965101.1">
    <property type="nucleotide sequence ID" value="NZ_JAAGNX010000002.1"/>
</dbReference>
<feature type="transmembrane region" description="Helical" evidence="1">
    <location>
        <begin position="35"/>
        <end position="64"/>
    </location>
</feature>
<dbReference type="InterPro" id="IPR007168">
    <property type="entry name" value="Phageshock_PspC_N"/>
</dbReference>
<accession>A0A6B2M154</accession>
<gene>
    <name evidence="3" type="primary">pspC</name>
    <name evidence="3" type="ORF">G0Q06_09690</name>
</gene>
<evidence type="ECO:0000259" key="2">
    <source>
        <dbReference type="Pfam" id="PF04024"/>
    </source>
</evidence>